<dbReference type="GO" id="GO:0007234">
    <property type="term" value="P:osmosensory signaling via phosphorelay pathway"/>
    <property type="evidence" value="ECO:0007669"/>
    <property type="project" value="TreeGrafter"/>
</dbReference>
<dbReference type="PROSITE" id="PS50109">
    <property type="entry name" value="HIS_KIN"/>
    <property type="match status" value="1"/>
</dbReference>
<evidence type="ECO:0000256" key="5">
    <source>
        <dbReference type="ARBA" id="ARBA00022679"/>
    </source>
</evidence>
<evidence type="ECO:0000256" key="8">
    <source>
        <dbReference type="ARBA" id="ARBA00022777"/>
    </source>
</evidence>
<dbReference type="Gene3D" id="1.10.287.130">
    <property type="match status" value="1"/>
</dbReference>
<dbReference type="HOGENOM" id="CLU_021301_0_0_4"/>
<evidence type="ECO:0000256" key="6">
    <source>
        <dbReference type="ARBA" id="ARBA00022692"/>
    </source>
</evidence>
<evidence type="ECO:0000256" key="3">
    <source>
        <dbReference type="ARBA" id="ARBA00012438"/>
    </source>
</evidence>
<dbReference type="Pfam" id="PF00512">
    <property type="entry name" value="HisKA"/>
    <property type="match status" value="1"/>
</dbReference>
<dbReference type="CDD" id="cd00075">
    <property type="entry name" value="HATPase"/>
    <property type="match status" value="1"/>
</dbReference>
<dbReference type="InterPro" id="IPR004358">
    <property type="entry name" value="Sig_transdc_His_kin-like_C"/>
</dbReference>
<evidence type="ECO:0000256" key="1">
    <source>
        <dbReference type="ARBA" id="ARBA00000085"/>
    </source>
</evidence>
<evidence type="ECO:0000256" key="11">
    <source>
        <dbReference type="ARBA" id="ARBA00023012"/>
    </source>
</evidence>
<dbReference type="PANTHER" id="PTHR42878">
    <property type="entry name" value="TWO-COMPONENT HISTIDINE KINASE"/>
    <property type="match status" value="1"/>
</dbReference>
<feature type="transmembrane region" description="Helical" evidence="13">
    <location>
        <begin position="167"/>
        <end position="190"/>
    </location>
</feature>
<dbReference type="KEGG" id="shd:SUTH_01831"/>
<dbReference type="PRINTS" id="PR00344">
    <property type="entry name" value="BCTRLSENSOR"/>
</dbReference>
<comment type="catalytic activity">
    <reaction evidence="1">
        <text>ATP + protein L-histidine = ADP + protein N-phospho-L-histidine.</text>
        <dbReference type="EC" id="2.7.13.3"/>
    </reaction>
</comment>
<dbReference type="CDD" id="cd00082">
    <property type="entry name" value="HisKA"/>
    <property type="match status" value="1"/>
</dbReference>
<dbReference type="AlphaFoldDB" id="W0SI85"/>
<keyword evidence="4" id="KW-0597">Phosphoprotein</keyword>
<dbReference type="Gene3D" id="3.30.450.20">
    <property type="entry name" value="PAS domain"/>
    <property type="match status" value="1"/>
</dbReference>
<evidence type="ECO:0000256" key="9">
    <source>
        <dbReference type="ARBA" id="ARBA00022840"/>
    </source>
</evidence>
<gene>
    <name evidence="16" type="ORF">SUTH_01831</name>
</gene>
<dbReference type="SMART" id="SM00388">
    <property type="entry name" value="HisKA"/>
    <property type="match status" value="1"/>
</dbReference>
<evidence type="ECO:0000256" key="2">
    <source>
        <dbReference type="ARBA" id="ARBA00004141"/>
    </source>
</evidence>
<keyword evidence="8" id="KW-0418">Kinase</keyword>
<dbReference type="GO" id="GO:0000156">
    <property type="term" value="F:phosphorelay response regulator activity"/>
    <property type="evidence" value="ECO:0007669"/>
    <property type="project" value="TreeGrafter"/>
</dbReference>
<feature type="domain" description="Histidine kinase" evidence="14">
    <location>
        <begin position="402"/>
        <end position="620"/>
    </location>
</feature>
<dbReference type="SUPFAM" id="SSF55785">
    <property type="entry name" value="PYP-like sensor domain (PAS domain)"/>
    <property type="match status" value="1"/>
</dbReference>
<evidence type="ECO:0000256" key="7">
    <source>
        <dbReference type="ARBA" id="ARBA00022741"/>
    </source>
</evidence>
<dbReference type="InterPro" id="IPR003661">
    <property type="entry name" value="HisK_dim/P_dom"/>
</dbReference>
<keyword evidence="7" id="KW-0547">Nucleotide-binding</keyword>
<protein>
    <recommendedName>
        <fullName evidence="3">histidine kinase</fullName>
        <ecNumber evidence="3">2.7.13.3</ecNumber>
    </recommendedName>
</protein>
<evidence type="ECO:0000256" key="4">
    <source>
        <dbReference type="ARBA" id="ARBA00022553"/>
    </source>
</evidence>
<dbReference type="InterPro" id="IPR050351">
    <property type="entry name" value="BphY/WalK/GraS-like"/>
</dbReference>
<evidence type="ECO:0000313" key="16">
    <source>
        <dbReference type="EMBL" id="BAO29623.1"/>
    </source>
</evidence>
<dbReference type="PROSITE" id="PS50112">
    <property type="entry name" value="PAS"/>
    <property type="match status" value="1"/>
</dbReference>
<evidence type="ECO:0000256" key="13">
    <source>
        <dbReference type="SAM" id="Phobius"/>
    </source>
</evidence>
<evidence type="ECO:0000259" key="15">
    <source>
        <dbReference type="PROSITE" id="PS50112"/>
    </source>
</evidence>
<dbReference type="InterPro" id="IPR036890">
    <property type="entry name" value="HATPase_C_sf"/>
</dbReference>
<reference evidence="16 17" key="1">
    <citation type="journal article" date="2014" name="Syst. Appl. Microbiol.">
        <title>Complete genomes of freshwater sulfur oxidizers Sulfuricella denitrificans skB26 and Sulfuritalea hydrogenivorans sk43H: genetic insights into the sulfur oxidation pathway of betaproteobacteria.</title>
        <authorList>
            <person name="Watanabe T."/>
            <person name="Kojima H."/>
            <person name="Fukui M."/>
        </authorList>
    </citation>
    <scope>NUCLEOTIDE SEQUENCE [LARGE SCALE GENOMIC DNA]</scope>
    <source>
        <strain evidence="16">DSM22779</strain>
    </source>
</reference>
<dbReference type="InterPro" id="IPR005467">
    <property type="entry name" value="His_kinase_dom"/>
</dbReference>
<dbReference type="Proteomes" id="UP000031637">
    <property type="component" value="Chromosome"/>
</dbReference>
<dbReference type="GO" id="GO:0005524">
    <property type="term" value="F:ATP binding"/>
    <property type="evidence" value="ECO:0007669"/>
    <property type="project" value="UniProtKB-KW"/>
</dbReference>
<organism evidence="16 17">
    <name type="scientific">Sulfuritalea hydrogenivorans sk43H</name>
    <dbReference type="NCBI Taxonomy" id="1223802"/>
    <lineage>
        <taxon>Bacteria</taxon>
        <taxon>Pseudomonadati</taxon>
        <taxon>Pseudomonadota</taxon>
        <taxon>Betaproteobacteria</taxon>
        <taxon>Nitrosomonadales</taxon>
        <taxon>Sterolibacteriaceae</taxon>
        <taxon>Sulfuritalea</taxon>
    </lineage>
</organism>
<keyword evidence="10 13" id="KW-1133">Transmembrane helix</keyword>
<dbReference type="SUPFAM" id="SSF55874">
    <property type="entry name" value="ATPase domain of HSP90 chaperone/DNA topoisomerase II/histidine kinase"/>
    <property type="match status" value="1"/>
</dbReference>
<accession>W0SI85</accession>
<dbReference type="PANTHER" id="PTHR42878:SF7">
    <property type="entry name" value="SENSOR HISTIDINE KINASE GLRK"/>
    <property type="match status" value="1"/>
</dbReference>
<dbReference type="InterPro" id="IPR035965">
    <property type="entry name" value="PAS-like_dom_sf"/>
</dbReference>
<evidence type="ECO:0000313" key="17">
    <source>
        <dbReference type="Proteomes" id="UP000031637"/>
    </source>
</evidence>
<dbReference type="EC" id="2.7.13.3" evidence="3"/>
<evidence type="ECO:0000256" key="10">
    <source>
        <dbReference type="ARBA" id="ARBA00022989"/>
    </source>
</evidence>
<name>W0SI85_9PROT</name>
<dbReference type="OrthoDB" id="5290456at2"/>
<dbReference type="CDD" id="cd00130">
    <property type="entry name" value="PAS"/>
    <property type="match status" value="1"/>
</dbReference>
<keyword evidence="9" id="KW-0067">ATP-binding</keyword>
<dbReference type="STRING" id="1223802.SUTH_01831"/>
<dbReference type="GO" id="GO:0030295">
    <property type="term" value="F:protein kinase activator activity"/>
    <property type="evidence" value="ECO:0007669"/>
    <property type="project" value="TreeGrafter"/>
</dbReference>
<keyword evidence="12 13" id="KW-0472">Membrane</keyword>
<dbReference type="GO" id="GO:0016020">
    <property type="term" value="C:membrane"/>
    <property type="evidence" value="ECO:0007669"/>
    <property type="project" value="UniProtKB-SubCell"/>
</dbReference>
<dbReference type="SMART" id="SM00091">
    <property type="entry name" value="PAS"/>
    <property type="match status" value="1"/>
</dbReference>
<dbReference type="FunFam" id="1.10.287.130:FF:000001">
    <property type="entry name" value="Two-component sensor histidine kinase"/>
    <property type="match status" value="1"/>
</dbReference>
<dbReference type="InterPro" id="IPR003594">
    <property type="entry name" value="HATPase_dom"/>
</dbReference>
<dbReference type="Pfam" id="PF13188">
    <property type="entry name" value="PAS_8"/>
    <property type="match status" value="1"/>
</dbReference>
<dbReference type="EMBL" id="AP012547">
    <property type="protein sequence ID" value="BAO29623.1"/>
    <property type="molecule type" value="Genomic_DNA"/>
</dbReference>
<feature type="domain" description="PAS" evidence="15">
    <location>
        <begin position="262"/>
        <end position="307"/>
    </location>
</feature>
<dbReference type="GO" id="GO:0000155">
    <property type="term" value="F:phosphorelay sensor kinase activity"/>
    <property type="evidence" value="ECO:0007669"/>
    <property type="project" value="InterPro"/>
</dbReference>
<evidence type="ECO:0000256" key="12">
    <source>
        <dbReference type="ARBA" id="ARBA00023136"/>
    </source>
</evidence>
<dbReference type="Pfam" id="PF02518">
    <property type="entry name" value="HATPase_c"/>
    <property type="match status" value="1"/>
</dbReference>
<sequence length="636" mass="68894">MPRSWLPRRLMPQLALLTAGALLISIGLHAAYMLRQQREVSRLAIERQAGALVSTLAVASANPIVTGSLDALDDLLVRSADFPGILELRIADADGRILSHVTRADGRVRRVFDPPATRLAPPAMPGPMLAAERDRMVAWHPVKAGALLGWVRADVSNTALDEIGKRITMTTVVATLLAVVGSSLLLLLFLRRPMRALEDARRFAVDLHQSEGRLLPALVAPAEIEDVTAALNYASAKLHEQRQQLARTMEWLQAEERITRERTEQVDTIFALSPDGLVSFDGKGRVKLVNPAFLRMTGLRATEIVGRPPAELERLLRELAENPEQWPGLGVCFAGQEAKVGAGETAAGEGPSHPLMLRRPRGAVLDLVGVNSTAAAVSRLLYVRDVTREMEVDRLKSEFLAHAAHELRTPMASIYGFTELLMSQEFDDATRRDLLATIHRQTEWLIEIINELLDLARIEARRGKDFRIEAVPLAPLVGDTVAAMNIDPARWPLVAHIPDGLPAARADAAKLRQVLTNVLSNAVKYSPAGGAIDLRCGTREIEGKTFVEIAVADHGIGMTPEQAARVGERFYRADSSGNIPGAGLGVTIVKEIVELHGGGFSLRSTLGAGTTVTLWLPADVQPHAPEGAVPGNGNNL</sequence>
<keyword evidence="17" id="KW-1185">Reference proteome</keyword>
<dbReference type="SMART" id="SM00387">
    <property type="entry name" value="HATPase_c"/>
    <property type="match status" value="1"/>
</dbReference>
<keyword evidence="6 13" id="KW-0812">Transmembrane</keyword>
<comment type="subcellular location">
    <subcellularLocation>
        <location evidence="2">Membrane</location>
        <topology evidence="2">Multi-pass membrane protein</topology>
    </subcellularLocation>
</comment>
<dbReference type="InterPro" id="IPR036097">
    <property type="entry name" value="HisK_dim/P_sf"/>
</dbReference>
<keyword evidence="5" id="KW-0808">Transferase</keyword>
<proteinExistence type="predicted"/>
<evidence type="ECO:0000259" key="14">
    <source>
        <dbReference type="PROSITE" id="PS50109"/>
    </source>
</evidence>
<dbReference type="Gene3D" id="3.30.565.10">
    <property type="entry name" value="Histidine kinase-like ATPase, C-terminal domain"/>
    <property type="match status" value="1"/>
</dbReference>
<dbReference type="SUPFAM" id="SSF47384">
    <property type="entry name" value="Homodimeric domain of signal transducing histidine kinase"/>
    <property type="match status" value="1"/>
</dbReference>
<dbReference type="InterPro" id="IPR000014">
    <property type="entry name" value="PAS"/>
</dbReference>
<keyword evidence="11" id="KW-0902">Two-component regulatory system</keyword>
<dbReference type="NCBIfam" id="TIGR00229">
    <property type="entry name" value="sensory_box"/>
    <property type="match status" value="1"/>
</dbReference>